<evidence type="ECO:0000313" key="10">
    <source>
        <dbReference type="Proteomes" id="UP000886812"/>
    </source>
</evidence>
<dbReference type="CDD" id="cd04318">
    <property type="entry name" value="EcAsnRS_like_N"/>
    <property type="match status" value="1"/>
</dbReference>
<dbReference type="NCBIfam" id="TIGR00457">
    <property type="entry name" value="asnS"/>
    <property type="match status" value="1"/>
</dbReference>
<dbReference type="EMBL" id="DVOG01000121">
    <property type="protein sequence ID" value="HIV04406.1"/>
    <property type="molecule type" value="Genomic_DNA"/>
</dbReference>
<dbReference type="Gene3D" id="2.40.50.140">
    <property type="entry name" value="Nucleic acid-binding proteins"/>
    <property type="match status" value="1"/>
</dbReference>
<protein>
    <recommendedName>
        <fullName evidence="7">Asparagine--tRNA ligase</fullName>
        <ecNumber evidence="7">6.1.1.22</ecNumber>
    </recommendedName>
    <alternativeName>
        <fullName evidence="7">Asparaginyl-tRNA synthetase</fullName>
        <shortName evidence="7">AsnRS</shortName>
    </alternativeName>
</protein>
<dbReference type="Proteomes" id="UP000886812">
    <property type="component" value="Unassembled WGS sequence"/>
</dbReference>
<dbReference type="GO" id="GO:0005524">
    <property type="term" value="F:ATP binding"/>
    <property type="evidence" value="ECO:0007669"/>
    <property type="project" value="UniProtKB-UniRule"/>
</dbReference>
<keyword evidence="4 7" id="KW-0067">ATP-binding</keyword>
<reference evidence="9" key="2">
    <citation type="journal article" date="2021" name="PeerJ">
        <title>Extensive microbial diversity within the chicken gut microbiome revealed by metagenomics and culture.</title>
        <authorList>
            <person name="Gilroy R."/>
            <person name="Ravi A."/>
            <person name="Getino M."/>
            <person name="Pursley I."/>
            <person name="Horton D.L."/>
            <person name="Alikhan N.F."/>
            <person name="Baker D."/>
            <person name="Gharbi K."/>
            <person name="Hall N."/>
            <person name="Watson M."/>
            <person name="Adriaenssens E.M."/>
            <person name="Foster-Nyarko E."/>
            <person name="Jarju S."/>
            <person name="Secka A."/>
            <person name="Antonio M."/>
            <person name="Oren A."/>
            <person name="Chaudhuri R.R."/>
            <person name="La Ragione R."/>
            <person name="Hildebrand F."/>
            <person name="Pallen M.J."/>
        </authorList>
    </citation>
    <scope>NUCLEOTIDE SEQUENCE</scope>
    <source>
        <strain evidence="9">10669</strain>
    </source>
</reference>
<reference evidence="9" key="1">
    <citation type="submission" date="2020-10" db="EMBL/GenBank/DDBJ databases">
        <authorList>
            <person name="Gilroy R."/>
        </authorList>
    </citation>
    <scope>NUCLEOTIDE SEQUENCE</scope>
    <source>
        <strain evidence="9">10669</strain>
    </source>
</reference>
<evidence type="ECO:0000256" key="1">
    <source>
        <dbReference type="ARBA" id="ARBA00008226"/>
    </source>
</evidence>
<dbReference type="InterPro" id="IPR006195">
    <property type="entry name" value="aa-tRNA-synth_II"/>
</dbReference>
<name>A0A9D1T266_9BACT</name>
<dbReference type="AlphaFoldDB" id="A0A9D1T266"/>
<feature type="domain" description="Aminoacyl-transfer RNA synthetases class-II family profile" evidence="8">
    <location>
        <begin position="133"/>
        <end position="451"/>
    </location>
</feature>
<evidence type="ECO:0000259" key="8">
    <source>
        <dbReference type="PROSITE" id="PS50862"/>
    </source>
</evidence>
<accession>A0A9D1T266</accession>
<keyword evidence="5 7" id="KW-0648">Protein biosynthesis</keyword>
<dbReference type="SUPFAM" id="SSF50249">
    <property type="entry name" value="Nucleic acid-binding proteins"/>
    <property type="match status" value="1"/>
</dbReference>
<sequence length="459" mass="51123">MNILSVKEALTADVPAGNALVRGWVRTRRDSKTFSFLEINDGSCLKNLQCVVDASCPGYALLKSATTGASVAVSGELVASQGKGQSRELRAASVEIIGVSPDSFPLQKKGHSVEFLRTIPHLRARTNRFGAMFRVRSRLAFAVHQFFQERGFAYVHTPIVTASDCEGAGELFRVTTLPADGAPKDADGNVDFSQDFFGRPAYLTVSGQLEAETLACALGKVYTFGPTFRAENSNTSRHASEFWMIEPEMAFCDVRGDIDVAEALIKYLVADILKNCPDEVEFFGKFVDKTLRERLEHVVEKPFVRVTYTEAVEILRASGEKFEFPIRWGDGLQSEHERFLTEKHFRAPVAVYDYPREAKPFYMRRNDDGKTVAATDLLVPGIGEIVGGSQREERPEKLLEAMREHGLSEKDYGWYLDLRRFGTVPHAGFGLGFERMLMFVTGEGNIRDVIPFPRTPGHA</sequence>
<keyword evidence="7" id="KW-0963">Cytoplasm</keyword>
<dbReference type="CDD" id="cd00776">
    <property type="entry name" value="AsxRS_core"/>
    <property type="match status" value="1"/>
</dbReference>
<evidence type="ECO:0000256" key="5">
    <source>
        <dbReference type="ARBA" id="ARBA00022917"/>
    </source>
</evidence>
<dbReference type="InterPro" id="IPR004522">
    <property type="entry name" value="Asn-tRNA-ligase"/>
</dbReference>
<dbReference type="FunFam" id="3.30.930.10:FF:000016">
    <property type="entry name" value="Asparagine--tRNA ligase"/>
    <property type="match status" value="1"/>
</dbReference>
<dbReference type="EC" id="6.1.1.22" evidence="7"/>
<dbReference type="InterPro" id="IPR002312">
    <property type="entry name" value="Asp/Asn-tRNA-synth_IIb"/>
</dbReference>
<dbReference type="InterPro" id="IPR004365">
    <property type="entry name" value="NA-bd_OB_tRNA"/>
</dbReference>
<evidence type="ECO:0000313" key="9">
    <source>
        <dbReference type="EMBL" id="HIV04406.1"/>
    </source>
</evidence>
<keyword evidence="6 7" id="KW-0030">Aminoacyl-tRNA synthetase</keyword>
<evidence type="ECO:0000256" key="6">
    <source>
        <dbReference type="ARBA" id="ARBA00023146"/>
    </source>
</evidence>
<dbReference type="PANTHER" id="PTHR22594:SF34">
    <property type="entry name" value="ASPARAGINE--TRNA LIGASE, MITOCHONDRIAL-RELATED"/>
    <property type="match status" value="1"/>
</dbReference>
<evidence type="ECO:0000256" key="4">
    <source>
        <dbReference type="ARBA" id="ARBA00022840"/>
    </source>
</evidence>
<dbReference type="PANTHER" id="PTHR22594">
    <property type="entry name" value="ASPARTYL/LYSYL-TRNA SYNTHETASE"/>
    <property type="match status" value="1"/>
</dbReference>
<comment type="subunit">
    <text evidence="7">Homodimer.</text>
</comment>
<dbReference type="PRINTS" id="PR01042">
    <property type="entry name" value="TRNASYNTHASP"/>
</dbReference>
<dbReference type="HAMAP" id="MF_00534">
    <property type="entry name" value="Asn_tRNA_synth"/>
    <property type="match status" value="1"/>
</dbReference>
<evidence type="ECO:0000256" key="2">
    <source>
        <dbReference type="ARBA" id="ARBA00022598"/>
    </source>
</evidence>
<evidence type="ECO:0000256" key="3">
    <source>
        <dbReference type="ARBA" id="ARBA00022741"/>
    </source>
</evidence>
<comment type="subcellular location">
    <subcellularLocation>
        <location evidence="7">Cytoplasm</location>
    </subcellularLocation>
</comment>
<comment type="similarity">
    <text evidence="1 7">Belongs to the class-II aminoacyl-tRNA synthetase family.</text>
</comment>
<dbReference type="InterPro" id="IPR004364">
    <property type="entry name" value="Aa-tRNA-synt_II"/>
</dbReference>
<dbReference type="GO" id="GO:0005737">
    <property type="term" value="C:cytoplasm"/>
    <property type="evidence" value="ECO:0007669"/>
    <property type="project" value="UniProtKB-SubCell"/>
</dbReference>
<dbReference type="NCBIfam" id="NF003037">
    <property type="entry name" value="PRK03932.1"/>
    <property type="match status" value="1"/>
</dbReference>
<dbReference type="PROSITE" id="PS50862">
    <property type="entry name" value="AA_TRNA_LIGASE_II"/>
    <property type="match status" value="1"/>
</dbReference>
<dbReference type="InterPro" id="IPR045864">
    <property type="entry name" value="aa-tRNA-synth_II/BPL/LPL"/>
</dbReference>
<dbReference type="GO" id="GO:0003676">
    <property type="term" value="F:nucleic acid binding"/>
    <property type="evidence" value="ECO:0007669"/>
    <property type="project" value="InterPro"/>
</dbReference>
<keyword evidence="3 7" id="KW-0547">Nucleotide-binding</keyword>
<proteinExistence type="inferred from homology"/>
<dbReference type="GO" id="GO:0004816">
    <property type="term" value="F:asparagine-tRNA ligase activity"/>
    <property type="evidence" value="ECO:0007669"/>
    <property type="project" value="UniProtKB-UniRule"/>
</dbReference>
<dbReference type="Pfam" id="PF01336">
    <property type="entry name" value="tRNA_anti-codon"/>
    <property type="match status" value="1"/>
</dbReference>
<keyword evidence="2 7" id="KW-0436">Ligase</keyword>
<dbReference type="Pfam" id="PF00152">
    <property type="entry name" value="tRNA-synt_2"/>
    <property type="match status" value="1"/>
</dbReference>
<dbReference type="Gene3D" id="3.30.930.10">
    <property type="entry name" value="Bira Bifunctional Protein, Domain 2"/>
    <property type="match status" value="1"/>
</dbReference>
<organism evidence="9 10">
    <name type="scientific">Candidatus Spyradosoma merdigallinarum</name>
    <dbReference type="NCBI Taxonomy" id="2840950"/>
    <lineage>
        <taxon>Bacteria</taxon>
        <taxon>Pseudomonadati</taxon>
        <taxon>Verrucomicrobiota</taxon>
        <taxon>Opitutia</taxon>
        <taxon>Opitutia incertae sedis</taxon>
        <taxon>Candidatus Spyradosoma</taxon>
    </lineage>
</organism>
<comment type="caution">
    <text evidence="9">The sequence shown here is derived from an EMBL/GenBank/DDBJ whole genome shotgun (WGS) entry which is preliminary data.</text>
</comment>
<dbReference type="SUPFAM" id="SSF55681">
    <property type="entry name" value="Class II aaRS and biotin synthetases"/>
    <property type="match status" value="1"/>
</dbReference>
<dbReference type="GO" id="GO:0006421">
    <property type="term" value="P:asparaginyl-tRNA aminoacylation"/>
    <property type="evidence" value="ECO:0007669"/>
    <property type="project" value="UniProtKB-UniRule"/>
</dbReference>
<evidence type="ECO:0000256" key="7">
    <source>
        <dbReference type="HAMAP-Rule" id="MF_00534"/>
    </source>
</evidence>
<dbReference type="InterPro" id="IPR012340">
    <property type="entry name" value="NA-bd_OB-fold"/>
</dbReference>
<comment type="catalytic activity">
    <reaction evidence="7">
        <text>tRNA(Asn) + L-asparagine + ATP = L-asparaginyl-tRNA(Asn) + AMP + diphosphate + H(+)</text>
        <dbReference type="Rhea" id="RHEA:11180"/>
        <dbReference type="Rhea" id="RHEA-COMP:9659"/>
        <dbReference type="Rhea" id="RHEA-COMP:9674"/>
        <dbReference type="ChEBI" id="CHEBI:15378"/>
        <dbReference type="ChEBI" id="CHEBI:30616"/>
        <dbReference type="ChEBI" id="CHEBI:33019"/>
        <dbReference type="ChEBI" id="CHEBI:58048"/>
        <dbReference type="ChEBI" id="CHEBI:78442"/>
        <dbReference type="ChEBI" id="CHEBI:78515"/>
        <dbReference type="ChEBI" id="CHEBI:456215"/>
        <dbReference type="EC" id="6.1.1.22"/>
    </reaction>
</comment>
<gene>
    <name evidence="7 9" type="primary">asnS</name>
    <name evidence="9" type="ORF">IAC75_04560</name>
</gene>